<evidence type="ECO:0000313" key="3">
    <source>
        <dbReference type="Proteomes" id="UP000186817"/>
    </source>
</evidence>
<dbReference type="EMBL" id="LSRX01000538">
    <property type="protein sequence ID" value="OLP94542.1"/>
    <property type="molecule type" value="Genomic_DNA"/>
</dbReference>
<dbReference type="SUPFAM" id="SSF56349">
    <property type="entry name" value="DNA breaking-rejoining enzymes"/>
    <property type="match status" value="1"/>
</dbReference>
<feature type="chain" id="PRO_5013045167" description="Tyr recombinase domain-containing protein" evidence="1">
    <location>
        <begin position="25"/>
        <end position="283"/>
    </location>
</feature>
<proteinExistence type="predicted"/>
<dbReference type="OrthoDB" id="440977at2759"/>
<keyword evidence="1" id="KW-0732">Signal</keyword>
<name>A0A1Q9DH87_SYMMI</name>
<dbReference type="InterPro" id="IPR011010">
    <property type="entry name" value="DNA_brk_join_enz"/>
</dbReference>
<sequence length="283" mass="31207">MVSTGMRLRYSQAVLSFLVFLADADLAATRTSQLCDAAARWVEYLYADGQRKGLASDGLAGLQYFWPQCQGKLKQAWKLVKVWQRVGPPMRVLPLSPLLVLGMAGMAAALRLPEIAAGLLVCFDGILRSGELYQLRVSDVTFYGSKASAAARLHKSKRSEQMVLTCGPEFFRNCFKFFLSESHLSAFNINVFYSLRRGGATWDFLSYQSMERTLLRGRWASTSSARVYLQDAVATIAHLRLEEKVSRPAIQVTVDTGKVAAPLEDEASSLGFSVKLSGFAKGP</sequence>
<feature type="signal peptide" evidence="1">
    <location>
        <begin position="1"/>
        <end position="24"/>
    </location>
</feature>
<accession>A0A1Q9DH87</accession>
<evidence type="ECO:0000256" key="1">
    <source>
        <dbReference type="SAM" id="SignalP"/>
    </source>
</evidence>
<protein>
    <recommendedName>
        <fullName evidence="4">Tyr recombinase domain-containing protein</fullName>
    </recommendedName>
</protein>
<evidence type="ECO:0008006" key="4">
    <source>
        <dbReference type="Google" id="ProtNLM"/>
    </source>
</evidence>
<keyword evidence="3" id="KW-1185">Reference proteome</keyword>
<evidence type="ECO:0000313" key="2">
    <source>
        <dbReference type="EMBL" id="OLP94542.1"/>
    </source>
</evidence>
<reference evidence="2 3" key="1">
    <citation type="submission" date="2016-02" db="EMBL/GenBank/DDBJ databases">
        <title>Genome analysis of coral dinoflagellate symbionts highlights evolutionary adaptations to a symbiotic lifestyle.</title>
        <authorList>
            <person name="Aranda M."/>
            <person name="Li Y."/>
            <person name="Liew Y.J."/>
            <person name="Baumgarten S."/>
            <person name="Simakov O."/>
            <person name="Wilson M."/>
            <person name="Piel J."/>
            <person name="Ashoor H."/>
            <person name="Bougouffa S."/>
            <person name="Bajic V.B."/>
            <person name="Ryu T."/>
            <person name="Ravasi T."/>
            <person name="Bayer T."/>
            <person name="Micklem G."/>
            <person name="Kim H."/>
            <person name="Bhak J."/>
            <person name="Lajeunesse T.C."/>
            <person name="Voolstra C.R."/>
        </authorList>
    </citation>
    <scope>NUCLEOTIDE SEQUENCE [LARGE SCALE GENOMIC DNA]</scope>
    <source>
        <strain evidence="2 3">CCMP2467</strain>
    </source>
</reference>
<comment type="caution">
    <text evidence="2">The sequence shown here is derived from an EMBL/GenBank/DDBJ whole genome shotgun (WGS) entry which is preliminary data.</text>
</comment>
<dbReference type="GO" id="GO:0003677">
    <property type="term" value="F:DNA binding"/>
    <property type="evidence" value="ECO:0007669"/>
    <property type="project" value="InterPro"/>
</dbReference>
<dbReference type="AlphaFoldDB" id="A0A1Q9DH87"/>
<organism evidence="2 3">
    <name type="scientific">Symbiodinium microadriaticum</name>
    <name type="common">Dinoflagellate</name>
    <name type="synonym">Zooxanthella microadriatica</name>
    <dbReference type="NCBI Taxonomy" id="2951"/>
    <lineage>
        <taxon>Eukaryota</taxon>
        <taxon>Sar</taxon>
        <taxon>Alveolata</taxon>
        <taxon>Dinophyceae</taxon>
        <taxon>Suessiales</taxon>
        <taxon>Symbiodiniaceae</taxon>
        <taxon>Symbiodinium</taxon>
    </lineage>
</organism>
<dbReference type="Proteomes" id="UP000186817">
    <property type="component" value="Unassembled WGS sequence"/>
</dbReference>
<gene>
    <name evidence="2" type="ORF">AK812_SmicGene23459</name>
</gene>